<sequence>MKTIRVSRISFVVVGVILLAVGGLACRRQQQSITSANVDSLSVRETDLLRPITVWTPGQSLQYVGQLPYKPPRNYGQTVQATAGKLSVSIDTSGRISVDCKSDSLKRELFVRDKLIEKLKLHTSDSATVREVIRREKVPVIVYHAYWYDKALRWAFLILIILIIIYLLIKKRWTFL</sequence>
<keyword evidence="3" id="KW-1185">Reference proteome</keyword>
<protein>
    <submittedName>
        <fullName evidence="2">Uncharacterized protein</fullName>
    </submittedName>
</protein>
<dbReference type="AlphaFoldDB" id="A0A1I1E0X9"/>
<keyword evidence="1" id="KW-0812">Transmembrane</keyword>
<dbReference type="STRING" id="927664.SAMN05421780_101548"/>
<evidence type="ECO:0000313" key="2">
    <source>
        <dbReference type="EMBL" id="SFB80316.1"/>
    </source>
</evidence>
<accession>A0A1I1E0X9</accession>
<dbReference type="EMBL" id="FOLE01000001">
    <property type="protein sequence ID" value="SFB80316.1"/>
    <property type="molecule type" value="Genomic_DNA"/>
</dbReference>
<name>A0A1I1E0X9_9BACT</name>
<dbReference type="RefSeq" id="WP_091506870.1">
    <property type="nucleotide sequence ID" value="NZ_FOLE01000001.1"/>
</dbReference>
<feature type="transmembrane region" description="Helical" evidence="1">
    <location>
        <begin position="151"/>
        <end position="169"/>
    </location>
</feature>
<evidence type="ECO:0000256" key="1">
    <source>
        <dbReference type="SAM" id="Phobius"/>
    </source>
</evidence>
<proteinExistence type="predicted"/>
<dbReference type="Proteomes" id="UP000199514">
    <property type="component" value="Unassembled WGS sequence"/>
</dbReference>
<keyword evidence="1" id="KW-0472">Membrane</keyword>
<gene>
    <name evidence="2" type="ORF">SAMN05421780_101548</name>
</gene>
<evidence type="ECO:0000313" key="3">
    <source>
        <dbReference type="Proteomes" id="UP000199514"/>
    </source>
</evidence>
<reference evidence="2 3" key="1">
    <citation type="submission" date="2016-10" db="EMBL/GenBank/DDBJ databases">
        <authorList>
            <person name="de Groot N.N."/>
        </authorList>
    </citation>
    <scope>NUCLEOTIDE SEQUENCE [LARGE SCALE GENOMIC DNA]</scope>
    <source>
        <strain evidence="2 3">DSM 6793</strain>
    </source>
</reference>
<organism evidence="2 3">
    <name type="scientific">Flexibacter flexilis DSM 6793</name>
    <dbReference type="NCBI Taxonomy" id="927664"/>
    <lineage>
        <taxon>Bacteria</taxon>
        <taxon>Pseudomonadati</taxon>
        <taxon>Bacteroidota</taxon>
        <taxon>Cytophagia</taxon>
        <taxon>Cytophagales</taxon>
        <taxon>Flexibacteraceae</taxon>
        <taxon>Flexibacter</taxon>
    </lineage>
</organism>
<dbReference type="PROSITE" id="PS51257">
    <property type="entry name" value="PROKAR_LIPOPROTEIN"/>
    <property type="match status" value="1"/>
</dbReference>
<keyword evidence="1" id="KW-1133">Transmembrane helix</keyword>